<evidence type="ECO:0000313" key="3">
    <source>
        <dbReference type="EMBL" id="MCS5711895.1"/>
    </source>
</evidence>
<evidence type="ECO:0000256" key="1">
    <source>
        <dbReference type="SAM" id="MobiDB-lite"/>
    </source>
</evidence>
<evidence type="ECO:0000313" key="2">
    <source>
        <dbReference type="EMBL" id="KRG22743.1"/>
    </source>
</evidence>
<reference evidence="3" key="2">
    <citation type="journal article" date="2016" name="Genome Announc.">
        <title>Draft Genome Sequences of Two Novel Amoeba-Resistant Intranuclear Bacteria, 'Candidatus Berkiella cookevillensis' and 'Candidatus Berkiella aquae'.</title>
        <authorList>
            <person name="Mehari Y.T."/>
            <person name="Arivett B.A."/>
            <person name="Farone A.L."/>
            <person name="Gunderson J.H."/>
            <person name="Farone M.B."/>
        </authorList>
    </citation>
    <scope>NUCLEOTIDE SEQUENCE</scope>
    <source>
        <strain evidence="3">HT99</strain>
    </source>
</reference>
<feature type="compositionally biased region" description="Acidic residues" evidence="1">
    <location>
        <begin position="381"/>
        <end position="390"/>
    </location>
</feature>
<reference evidence="3" key="3">
    <citation type="submission" date="2021-06" db="EMBL/GenBank/DDBJ databases">
        <title>Genomic Description and Analysis of Intracellular Bacteria, Candidatus Berkiella cookevillensis and Candidatus Berkiella aquae.</title>
        <authorList>
            <person name="Kidane D.T."/>
            <person name="Mehari Y.T."/>
            <person name="Rice F.C."/>
            <person name="Arivett B.A."/>
            <person name="Farone A.L."/>
            <person name="Berk S.G."/>
            <person name="Farone M.B."/>
        </authorList>
    </citation>
    <scope>NUCLEOTIDE SEQUENCE</scope>
    <source>
        <strain evidence="3">HT99</strain>
    </source>
</reference>
<evidence type="ECO:0000313" key="4">
    <source>
        <dbReference type="Proteomes" id="UP000051497"/>
    </source>
</evidence>
<keyword evidence="4" id="KW-1185">Reference proteome</keyword>
<dbReference type="Proteomes" id="UP000051497">
    <property type="component" value="Unassembled WGS sequence"/>
</dbReference>
<feature type="region of interest" description="Disordered" evidence="1">
    <location>
        <begin position="347"/>
        <end position="415"/>
    </location>
</feature>
<sequence>MLNQFNLKSFRGLTFTHIDTKDNKKIQDAMQTIRDVLLAYLENGQTINSILEKINNEPSTSEIKQDSLRLLNIISQTITPAAQAALAIYNQEDKEQRNPLILMQALRELNGVINDYVYELNKFNTKYKGTAFADYLRRIGAASAREIGASQQPFSSQARLTSVLKELSELIQKQDAANLSVKRIFNDGFEKLHGENKATCDAVAVAEDIRKINEWSAVQARRHYQLREGYRRVAKDHLDSLSQDLRRDDSTVQIRSQASMFRTNRSNRDFIVSYQDENVFSIKIREHGIDVVNLKQLNNQELNLQCRILSDLFHSLNNSANVDMNDKYNIRANFKAELDRLDELTASASASASSDEDHSISEQDSTSTPTTGFRSRVAPVSDEDESIEESFETRKKRMASQIDVRAHSPLSYKSR</sequence>
<feature type="compositionally biased region" description="Polar residues" evidence="1">
    <location>
        <begin position="362"/>
        <end position="373"/>
    </location>
</feature>
<proteinExistence type="predicted"/>
<reference evidence="2" key="1">
    <citation type="submission" date="2015-09" db="EMBL/GenBank/DDBJ databases">
        <title>Draft Genome Sequences of Two Novel Amoeba-resistant Intranuclear Bacteria, Candidatus Berkiella cookevillensis and Candidatus Berkiella aquae.</title>
        <authorList>
            <person name="Mehari Y.T."/>
            <person name="Arivett B.A."/>
            <person name="Farone A.L."/>
            <person name="Gunderson J.H."/>
            <person name="Farone M.B."/>
        </authorList>
    </citation>
    <scope>NUCLEOTIDE SEQUENCE [LARGE SCALE GENOMIC DNA]</scope>
    <source>
        <strain evidence="2">HT99</strain>
    </source>
</reference>
<organism evidence="2">
    <name type="scientific">Candidatus Berkiella aquae</name>
    <dbReference type="NCBI Taxonomy" id="295108"/>
    <lineage>
        <taxon>Bacteria</taxon>
        <taxon>Pseudomonadati</taxon>
        <taxon>Pseudomonadota</taxon>
        <taxon>Gammaproteobacteria</taxon>
        <taxon>Candidatus Berkiellales</taxon>
        <taxon>Candidatus Berkiellaceae</taxon>
        <taxon>Candidatus Berkiella</taxon>
    </lineage>
</organism>
<gene>
    <name evidence="2" type="ORF">HT99x_00284</name>
    <name evidence="3" type="ORF">HT99x_010665</name>
</gene>
<dbReference type="RefSeq" id="WP_075064924.1">
    <property type="nucleotide sequence ID" value="NZ_LKAJ02000001.1"/>
</dbReference>
<name>A0A0Q9Z0Z6_9GAMM</name>
<dbReference type="EMBL" id="LKAJ02000001">
    <property type="protein sequence ID" value="MCS5711895.1"/>
    <property type="molecule type" value="Genomic_DNA"/>
</dbReference>
<dbReference type="EMBL" id="LKAJ01000001">
    <property type="protein sequence ID" value="KRG22743.1"/>
    <property type="molecule type" value="Genomic_DNA"/>
</dbReference>
<accession>A0A0Q9Z0Z6</accession>
<dbReference type="STRING" id="295108.HT99x_00284"/>
<comment type="caution">
    <text evidence="2">The sequence shown here is derived from an EMBL/GenBank/DDBJ whole genome shotgun (WGS) entry which is preliminary data.</text>
</comment>
<dbReference type="AlphaFoldDB" id="A0A0Q9Z0Z6"/>
<protein>
    <submittedName>
        <fullName evidence="2">Uncharacterized protein</fullName>
    </submittedName>
</protein>